<keyword evidence="4" id="KW-0479">Metal-binding</keyword>
<comment type="caution">
    <text evidence="14">The sequence shown here is derived from an EMBL/GenBank/DDBJ whole genome shotgun (WGS) entry which is preliminary data.</text>
</comment>
<evidence type="ECO:0000256" key="10">
    <source>
        <dbReference type="PROSITE-ProRule" id="PRU00339"/>
    </source>
</evidence>
<dbReference type="PROSITE" id="PS50005">
    <property type="entry name" value="TPR"/>
    <property type="match status" value="1"/>
</dbReference>
<comment type="cofactor">
    <cofactor evidence="1">
        <name>Mg(2+)</name>
        <dbReference type="ChEBI" id="CHEBI:18420"/>
    </cofactor>
</comment>
<dbReference type="InterPro" id="IPR019734">
    <property type="entry name" value="TPR_rpt"/>
</dbReference>
<dbReference type="InterPro" id="IPR006085">
    <property type="entry name" value="XPG_DNA_repair_N"/>
</dbReference>
<dbReference type="Pfam" id="PF00867">
    <property type="entry name" value="XPG_I"/>
    <property type="match status" value="1"/>
</dbReference>
<dbReference type="PRINTS" id="PR00853">
    <property type="entry name" value="XPGRADSUPER"/>
</dbReference>
<accession>A0AAN6D7F4</accession>
<dbReference type="Gene3D" id="1.10.150.20">
    <property type="entry name" value="5' to 3' exonuclease, C-terminal subdomain"/>
    <property type="match status" value="1"/>
</dbReference>
<dbReference type="AlphaFoldDB" id="A0AAN6D7F4"/>
<evidence type="ECO:0000256" key="3">
    <source>
        <dbReference type="ARBA" id="ARBA00022722"/>
    </source>
</evidence>
<keyword evidence="3" id="KW-0540">Nuclease</keyword>
<comment type="subcellular location">
    <subcellularLocation>
        <location evidence="2">Nucleus</location>
    </subcellularLocation>
</comment>
<dbReference type="PANTHER" id="PTHR11081:SF65">
    <property type="entry name" value="DNA DAMAGE-INDUCIBLE PROTEIN DIN7-RELATED"/>
    <property type="match status" value="1"/>
</dbReference>
<keyword evidence="10" id="KW-0802">TPR repeat</keyword>
<evidence type="ECO:0000259" key="12">
    <source>
        <dbReference type="SMART" id="SM00484"/>
    </source>
</evidence>
<dbReference type="EMBL" id="JAHLUH010000005">
    <property type="protein sequence ID" value="KAG7728011.1"/>
    <property type="molecule type" value="Genomic_DNA"/>
</dbReference>
<dbReference type="Pfam" id="PF00752">
    <property type="entry name" value="XPG_N"/>
    <property type="match status" value="1"/>
</dbReference>
<evidence type="ECO:0000256" key="8">
    <source>
        <dbReference type="ARBA" id="ARBA00023204"/>
    </source>
</evidence>
<dbReference type="InterPro" id="IPR044752">
    <property type="entry name" value="PIN-like_EXO1"/>
</dbReference>
<reference evidence="14" key="1">
    <citation type="journal article" date="2021" name="G3 (Bethesda)">
        <title>Genomic diversity, chromosomal rearrangements, and interspecies hybridization in the ogataea polymorpha species complex.</title>
        <authorList>
            <person name="Hanson S.J."/>
            <person name="Cinneide E.O."/>
            <person name="Salzberg L.I."/>
            <person name="Wolfe K.H."/>
            <person name="McGowan J."/>
            <person name="Fitzpatrick D.A."/>
            <person name="Matlin K."/>
        </authorList>
    </citation>
    <scope>NUCLEOTIDE SEQUENCE</scope>
    <source>
        <strain evidence="14">83-405-1</strain>
    </source>
</reference>
<evidence type="ECO:0000256" key="2">
    <source>
        <dbReference type="ARBA" id="ARBA00004123"/>
    </source>
</evidence>
<evidence type="ECO:0000256" key="1">
    <source>
        <dbReference type="ARBA" id="ARBA00001946"/>
    </source>
</evidence>
<keyword evidence="6" id="KW-0378">Hydrolase</keyword>
<dbReference type="GO" id="GO:0017108">
    <property type="term" value="F:5'-flap endonuclease activity"/>
    <property type="evidence" value="ECO:0007669"/>
    <property type="project" value="TreeGrafter"/>
</dbReference>
<feature type="repeat" description="TPR" evidence="10">
    <location>
        <begin position="96"/>
        <end position="129"/>
    </location>
</feature>
<evidence type="ECO:0000313" key="14">
    <source>
        <dbReference type="EMBL" id="KAG7728011.1"/>
    </source>
</evidence>
<evidence type="ECO:0000313" key="15">
    <source>
        <dbReference type="Proteomes" id="UP000738402"/>
    </source>
</evidence>
<feature type="domain" description="XPG N-terminal" evidence="13">
    <location>
        <begin position="1"/>
        <end position="99"/>
    </location>
</feature>
<evidence type="ECO:0000256" key="11">
    <source>
        <dbReference type="SAM" id="MobiDB-lite"/>
    </source>
</evidence>
<keyword evidence="8" id="KW-0234">DNA repair</keyword>
<dbReference type="SUPFAM" id="SSF88723">
    <property type="entry name" value="PIN domain-like"/>
    <property type="match status" value="1"/>
</dbReference>
<dbReference type="GO" id="GO:0005634">
    <property type="term" value="C:nucleus"/>
    <property type="evidence" value="ECO:0007669"/>
    <property type="project" value="UniProtKB-SubCell"/>
</dbReference>
<dbReference type="PANTHER" id="PTHR11081">
    <property type="entry name" value="FLAP ENDONUCLEASE FAMILY MEMBER"/>
    <property type="match status" value="1"/>
</dbReference>
<dbReference type="Gene3D" id="3.40.50.1010">
    <property type="entry name" value="5'-nuclease"/>
    <property type="match status" value="1"/>
</dbReference>
<evidence type="ECO:0008006" key="16">
    <source>
        <dbReference type="Google" id="ProtNLM"/>
    </source>
</evidence>
<dbReference type="GO" id="GO:0006281">
    <property type="term" value="P:DNA repair"/>
    <property type="evidence" value="ECO:0007669"/>
    <property type="project" value="UniProtKB-KW"/>
</dbReference>
<gene>
    <name evidence="14" type="ORF">KL933_002137</name>
</gene>
<evidence type="ECO:0000259" key="13">
    <source>
        <dbReference type="SMART" id="SM00485"/>
    </source>
</evidence>
<dbReference type="FunFam" id="3.40.50.1010:FF:000002">
    <property type="entry name" value="Exonuclease 1, putative"/>
    <property type="match status" value="1"/>
</dbReference>
<dbReference type="InterPro" id="IPR006086">
    <property type="entry name" value="XPG-I_dom"/>
</dbReference>
<dbReference type="InterPro" id="IPR006084">
    <property type="entry name" value="XPG/Rad2"/>
</dbReference>
<protein>
    <recommendedName>
        <fullName evidence="16">Exonuclease 1</fullName>
    </recommendedName>
</protein>
<dbReference type="InterPro" id="IPR008918">
    <property type="entry name" value="HhH2"/>
</dbReference>
<dbReference type="SMART" id="SM00485">
    <property type="entry name" value="XPGN"/>
    <property type="match status" value="1"/>
</dbReference>
<dbReference type="GO" id="GO:0008409">
    <property type="term" value="F:5'-3' exonuclease activity"/>
    <property type="evidence" value="ECO:0007669"/>
    <property type="project" value="UniProtKB-ARBA"/>
</dbReference>
<evidence type="ECO:0000256" key="6">
    <source>
        <dbReference type="ARBA" id="ARBA00022801"/>
    </source>
</evidence>
<dbReference type="GO" id="GO:0046872">
    <property type="term" value="F:metal ion binding"/>
    <property type="evidence" value="ECO:0007669"/>
    <property type="project" value="UniProtKB-KW"/>
</dbReference>
<evidence type="ECO:0000256" key="5">
    <source>
        <dbReference type="ARBA" id="ARBA00022763"/>
    </source>
</evidence>
<dbReference type="SUPFAM" id="SSF47807">
    <property type="entry name" value="5' to 3' exonuclease, C-terminal subdomain"/>
    <property type="match status" value="1"/>
</dbReference>
<organism evidence="14 15">
    <name type="scientific">Ogataea haglerorum</name>
    <dbReference type="NCBI Taxonomy" id="1937702"/>
    <lineage>
        <taxon>Eukaryota</taxon>
        <taxon>Fungi</taxon>
        <taxon>Dikarya</taxon>
        <taxon>Ascomycota</taxon>
        <taxon>Saccharomycotina</taxon>
        <taxon>Pichiomycetes</taxon>
        <taxon>Pichiales</taxon>
        <taxon>Pichiaceae</taxon>
        <taxon>Ogataea</taxon>
    </lineage>
</organism>
<feature type="region of interest" description="Disordered" evidence="11">
    <location>
        <begin position="433"/>
        <end position="457"/>
    </location>
</feature>
<keyword evidence="5" id="KW-0227">DNA damage</keyword>
<dbReference type="SMART" id="SM00484">
    <property type="entry name" value="XPGI"/>
    <property type="match status" value="1"/>
</dbReference>
<evidence type="ECO:0000256" key="9">
    <source>
        <dbReference type="ARBA" id="ARBA00023242"/>
    </source>
</evidence>
<dbReference type="CDD" id="cd09857">
    <property type="entry name" value="PIN_EXO1"/>
    <property type="match status" value="1"/>
</dbReference>
<dbReference type="InterPro" id="IPR029060">
    <property type="entry name" value="PIN-like_dom_sf"/>
</dbReference>
<dbReference type="FunFam" id="1.10.150.20:FF:000011">
    <property type="entry name" value="exonuclease 1"/>
    <property type="match status" value="1"/>
</dbReference>
<dbReference type="GO" id="GO:0003677">
    <property type="term" value="F:DNA binding"/>
    <property type="evidence" value="ECO:0007669"/>
    <property type="project" value="InterPro"/>
</dbReference>
<feature type="domain" description="XPG-I" evidence="12">
    <location>
        <begin position="138"/>
        <end position="205"/>
    </location>
</feature>
<proteinExistence type="predicted"/>
<feature type="compositionally biased region" description="Polar residues" evidence="11">
    <location>
        <begin position="433"/>
        <end position="447"/>
    </location>
</feature>
<dbReference type="SMART" id="SM00279">
    <property type="entry name" value="HhH2"/>
    <property type="match status" value="1"/>
</dbReference>
<sequence>MGVTGLLPALKSIQEASHLEKYRGKTLAIDTYAWLHKAIYGCAMEIVLEKPTRAYLNYMSRRLDMLAHYGITPYMVLDGDYLPTKANTEKEREERRREYKRLGLEALRANKRSEAYNHFNKACDITPQIAKSVIEELKSRNIQYVVAPYEADAQMVYLEKHGIVQGIISEDSDLLIFGCQRLITKLDDSGSCIEVRRDKFKECRESAIGLFSDEQLKLMAIVSGCDYTKGIPNVGMQRAINLVSRYSTIGRLLQAVRYEGKLKVPVEFETEYYRAITAFNHQVVFDPRTQKPVHLNPLSPEDDVLEVERYAGKMHHDELHRRIAIGELDPITKLPLSGREAFSVPPSIASKEQVTTKTQARTIDALLQVKSKPVVRSASEPMARKCAIRTIDHFMSVQSSTVKRRKLLFGSQDSASETSTYFSRSTASALTEDTRSVFSEQDSSDYNITDPDEDEKPVPAAYATQKQGTRVPLREVTNQVSQKLGAKNVGGHILDRNSLSSFKYNGK</sequence>
<dbReference type="InterPro" id="IPR036279">
    <property type="entry name" value="5-3_exonuclease_C_sf"/>
</dbReference>
<name>A0AAN6D7F4_9ASCO</name>
<keyword evidence="9" id="KW-0539">Nucleus</keyword>
<evidence type="ECO:0000256" key="7">
    <source>
        <dbReference type="ARBA" id="ARBA00022842"/>
    </source>
</evidence>
<keyword evidence="7" id="KW-0460">Magnesium</keyword>
<evidence type="ECO:0000256" key="4">
    <source>
        <dbReference type="ARBA" id="ARBA00022723"/>
    </source>
</evidence>
<dbReference type="Proteomes" id="UP000738402">
    <property type="component" value="Unassembled WGS sequence"/>
</dbReference>